<dbReference type="GO" id="GO:0051537">
    <property type="term" value="F:2 iron, 2 sulfur cluster binding"/>
    <property type="evidence" value="ECO:0007669"/>
    <property type="project" value="UniProtKB-KW"/>
</dbReference>
<evidence type="ECO:0000313" key="14">
    <source>
        <dbReference type="EMBL" id="CAF2000791.1"/>
    </source>
</evidence>
<dbReference type="EMBL" id="CAJNRE010002992">
    <property type="protein sequence ID" value="CAF2000791.1"/>
    <property type="molecule type" value="Genomic_DNA"/>
</dbReference>
<dbReference type="EMBL" id="CAJOBI010002562">
    <property type="protein sequence ID" value="CAF3934412.1"/>
    <property type="molecule type" value="Genomic_DNA"/>
</dbReference>
<feature type="domain" description="Cytochrome b-c1 complex subunit Rieske transmembrane" evidence="12">
    <location>
        <begin position="22"/>
        <end position="87"/>
    </location>
</feature>
<dbReference type="Proteomes" id="UP000676336">
    <property type="component" value="Unassembled WGS sequence"/>
</dbReference>
<dbReference type="Proteomes" id="UP000681967">
    <property type="component" value="Unassembled WGS sequence"/>
</dbReference>
<evidence type="ECO:0000256" key="7">
    <source>
        <dbReference type="ARBA" id="ARBA00023004"/>
    </source>
</evidence>
<keyword evidence="6" id="KW-1133">Transmembrane helix</keyword>
<dbReference type="InterPro" id="IPR004192">
    <property type="entry name" value="Rieske_TM"/>
</dbReference>
<dbReference type="Pfam" id="PF02921">
    <property type="entry name" value="UCR_TM"/>
    <property type="match status" value="1"/>
</dbReference>
<evidence type="ECO:0000313" key="17">
    <source>
        <dbReference type="Proteomes" id="UP000663855"/>
    </source>
</evidence>
<dbReference type="InterPro" id="IPR037008">
    <property type="entry name" value="bc1_Rieske_TM_sf"/>
</dbReference>
<dbReference type="Gene3D" id="2.102.10.10">
    <property type="entry name" value="Rieske [2Fe-2S] iron-sulphur domain"/>
    <property type="match status" value="1"/>
</dbReference>
<keyword evidence="9" id="KW-0472">Membrane</keyword>
<organism evidence="13 17">
    <name type="scientific">Rotaria magnacalcarata</name>
    <dbReference type="NCBI Taxonomy" id="392030"/>
    <lineage>
        <taxon>Eukaryota</taxon>
        <taxon>Metazoa</taxon>
        <taxon>Spiralia</taxon>
        <taxon>Gnathifera</taxon>
        <taxon>Rotifera</taxon>
        <taxon>Eurotatoria</taxon>
        <taxon>Bdelloidea</taxon>
        <taxon>Philodinida</taxon>
        <taxon>Philodinidae</taxon>
        <taxon>Rotaria</taxon>
    </lineage>
</organism>
<evidence type="ECO:0000256" key="5">
    <source>
        <dbReference type="ARBA" id="ARBA00022723"/>
    </source>
</evidence>
<dbReference type="EMBL" id="CAJNOV010006182">
    <property type="protein sequence ID" value="CAF1238477.1"/>
    <property type="molecule type" value="Genomic_DNA"/>
</dbReference>
<dbReference type="AlphaFoldDB" id="A0A814Z3U0"/>
<dbReference type="InterPro" id="IPR006317">
    <property type="entry name" value="Ubiquinol_cyt_c_Rdtase_Fe-S-su"/>
</dbReference>
<dbReference type="FunFam" id="2.102.10.10:FF:000001">
    <property type="entry name" value="Cytochrome b-c1 complex subunit Rieske, mitochondrial"/>
    <property type="match status" value="1"/>
</dbReference>
<dbReference type="Proteomes" id="UP000663855">
    <property type="component" value="Unassembled WGS sequence"/>
</dbReference>
<keyword evidence="8" id="KW-0411">Iron-sulfur</keyword>
<evidence type="ECO:0000256" key="3">
    <source>
        <dbReference type="ARBA" id="ARBA00022692"/>
    </source>
</evidence>
<dbReference type="CDD" id="cd03470">
    <property type="entry name" value="Rieske_cytochrome_bc1"/>
    <property type="match status" value="1"/>
</dbReference>
<dbReference type="InterPro" id="IPR014349">
    <property type="entry name" value="Rieske_Fe-S_prot"/>
</dbReference>
<evidence type="ECO:0000256" key="9">
    <source>
        <dbReference type="ARBA" id="ARBA00023136"/>
    </source>
</evidence>
<proteinExistence type="inferred from homology"/>
<sequence length="292" mass="33896">MIHDFTKLNFLCEVTRIVRRAHTDIQVPEFNYYRTKRSLDPFKSYRDSGDVTSPYSYLTPIGIAIIFIYVLKNIIRDVVAYIGPAKDVISDYNCAKIDLSCIPEGKTAVFEWQKLPVFVRHRTQEEIARESNVDLQLLRDPEKDSDRVTKPEWLVVVAMCTRLGEIPISNAGEYRGFYCPCCCDSHYEASGRIRKGRARFNLVVPPYRFQNEHTIVIGRSRAELNTDHLIWVNTKKQYNTDKPRWITDLMDPLRSNGFENVEKHNVENAIPKNKCGREKFRKKNVEGKSVGE</sequence>
<evidence type="ECO:0000256" key="1">
    <source>
        <dbReference type="ARBA" id="ARBA00004167"/>
    </source>
</evidence>
<dbReference type="SUPFAM" id="SSF81502">
    <property type="entry name" value="ISP transmembrane anchor"/>
    <property type="match status" value="1"/>
</dbReference>
<evidence type="ECO:0000256" key="8">
    <source>
        <dbReference type="ARBA" id="ARBA00023014"/>
    </source>
</evidence>
<evidence type="ECO:0000313" key="13">
    <source>
        <dbReference type="EMBL" id="CAF1238477.1"/>
    </source>
</evidence>
<dbReference type="GO" id="GO:0008121">
    <property type="term" value="F:quinol-cytochrome-c reductase activity"/>
    <property type="evidence" value="ECO:0007669"/>
    <property type="project" value="InterPro"/>
</dbReference>
<keyword evidence="4" id="KW-0001">2Fe-2S</keyword>
<dbReference type="NCBIfam" id="TIGR01416">
    <property type="entry name" value="Rieske_proteo"/>
    <property type="match status" value="1"/>
</dbReference>
<keyword evidence="3" id="KW-0812">Transmembrane</keyword>
<evidence type="ECO:0000256" key="4">
    <source>
        <dbReference type="ARBA" id="ARBA00022714"/>
    </source>
</evidence>
<dbReference type="GO" id="GO:0016020">
    <property type="term" value="C:membrane"/>
    <property type="evidence" value="ECO:0007669"/>
    <property type="project" value="UniProtKB-SubCell"/>
</dbReference>
<name>A0A814Z3U0_9BILA</name>
<keyword evidence="7" id="KW-0408">Iron</keyword>
<keyword evidence="5" id="KW-0479">Metal-binding</keyword>
<dbReference type="EMBL" id="CAJOBH010020670">
    <property type="protein sequence ID" value="CAF4219496.1"/>
    <property type="molecule type" value="Genomic_DNA"/>
</dbReference>
<comment type="caution">
    <text evidence="13">The sequence shown here is derived from an EMBL/GenBank/DDBJ whole genome shotgun (WGS) entry which is preliminary data.</text>
</comment>
<dbReference type="Gene3D" id="1.20.5.270">
    <property type="entry name" value="Ubiquinol cytochrome reductase, transmembrane domain"/>
    <property type="match status" value="1"/>
</dbReference>
<dbReference type="InterPro" id="IPR036922">
    <property type="entry name" value="Rieske_2Fe-2S_sf"/>
</dbReference>
<gene>
    <name evidence="16" type="ORF">BYL167_LOCUS24323</name>
    <name evidence="13" type="ORF">CJN711_LOCUS13870</name>
    <name evidence="14" type="ORF">MBJ925_LOCUS8221</name>
    <name evidence="15" type="ORF">SMN809_LOCUS8371</name>
</gene>
<protein>
    <recommendedName>
        <fullName evidence="12">Cytochrome b-c1 complex subunit Rieske transmembrane domain-containing protein</fullName>
    </recommendedName>
</protein>
<accession>A0A814Z3U0</accession>
<reference evidence="13" key="1">
    <citation type="submission" date="2021-02" db="EMBL/GenBank/DDBJ databases">
        <authorList>
            <person name="Nowell W R."/>
        </authorList>
    </citation>
    <scope>NUCLEOTIDE SEQUENCE</scope>
</reference>
<dbReference type="SUPFAM" id="SSF50022">
    <property type="entry name" value="ISP domain"/>
    <property type="match status" value="1"/>
</dbReference>
<dbReference type="PANTHER" id="PTHR10134">
    <property type="entry name" value="CYTOCHROME B-C1 COMPLEX SUBUNIT RIESKE, MITOCHONDRIAL"/>
    <property type="match status" value="1"/>
</dbReference>
<keyword evidence="10" id="KW-1015">Disulfide bond</keyword>
<evidence type="ECO:0000256" key="6">
    <source>
        <dbReference type="ARBA" id="ARBA00022989"/>
    </source>
</evidence>
<comment type="subcellular location">
    <subcellularLocation>
        <location evidence="1">Membrane</location>
        <topology evidence="1">Single-pass membrane protein</topology>
    </subcellularLocation>
</comment>
<dbReference type="Proteomes" id="UP000663824">
    <property type="component" value="Unassembled WGS sequence"/>
</dbReference>
<dbReference type="GO" id="GO:0046872">
    <property type="term" value="F:metal ion binding"/>
    <property type="evidence" value="ECO:0007669"/>
    <property type="project" value="UniProtKB-KW"/>
</dbReference>
<evidence type="ECO:0000256" key="11">
    <source>
        <dbReference type="ARBA" id="ARBA00034078"/>
    </source>
</evidence>
<evidence type="ECO:0000259" key="12">
    <source>
        <dbReference type="Pfam" id="PF02921"/>
    </source>
</evidence>
<comment type="similarity">
    <text evidence="2">Belongs to the Rieske iron-sulfur protein family.</text>
</comment>
<evidence type="ECO:0000313" key="15">
    <source>
        <dbReference type="EMBL" id="CAF3934412.1"/>
    </source>
</evidence>
<evidence type="ECO:0000313" key="16">
    <source>
        <dbReference type="EMBL" id="CAF4219496.1"/>
    </source>
</evidence>
<evidence type="ECO:0000256" key="10">
    <source>
        <dbReference type="ARBA" id="ARBA00023157"/>
    </source>
</evidence>
<evidence type="ECO:0000256" key="2">
    <source>
        <dbReference type="ARBA" id="ARBA00010651"/>
    </source>
</evidence>
<comment type="cofactor">
    <cofactor evidence="11">
        <name>[2Fe-2S] cluster</name>
        <dbReference type="ChEBI" id="CHEBI:190135"/>
    </cofactor>
</comment>